<dbReference type="GO" id="GO:0004222">
    <property type="term" value="F:metalloendopeptidase activity"/>
    <property type="evidence" value="ECO:0007669"/>
    <property type="project" value="TreeGrafter"/>
</dbReference>
<dbReference type="InterPro" id="IPR000884">
    <property type="entry name" value="TSP1_rpt"/>
</dbReference>
<dbReference type="InterPro" id="IPR010909">
    <property type="entry name" value="PLAC"/>
</dbReference>
<dbReference type="GO" id="GO:0006508">
    <property type="term" value="P:proteolysis"/>
    <property type="evidence" value="ECO:0007669"/>
    <property type="project" value="TreeGrafter"/>
</dbReference>
<feature type="compositionally biased region" description="Polar residues" evidence="8">
    <location>
        <begin position="269"/>
        <end position="278"/>
    </location>
</feature>
<keyword evidence="2" id="KW-0964">Secreted</keyword>
<dbReference type="PANTHER" id="PTHR13723">
    <property type="entry name" value="ADAMTS A DISINTEGRIN AND METALLOPROTEASE WITH THROMBOSPONDIN MOTIFS PROTEASE"/>
    <property type="match status" value="1"/>
</dbReference>
<keyword evidence="4" id="KW-0732">Signal</keyword>
<dbReference type="AlphaFoldDB" id="A0A6I9Z3I8"/>
<dbReference type="RefSeq" id="XP_013930536.1">
    <property type="nucleotide sequence ID" value="XM_014075061.1"/>
</dbReference>
<dbReference type="OrthoDB" id="5855429at2759"/>
<evidence type="ECO:0000256" key="4">
    <source>
        <dbReference type="ARBA" id="ARBA00022729"/>
    </source>
</evidence>
<reference evidence="11" key="1">
    <citation type="submission" date="2025-08" db="UniProtKB">
        <authorList>
            <consortium name="RefSeq"/>
        </authorList>
    </citation>
    <scope>IDENTIFICATION</scope>
</reference>
<dbReference type="PROSITE" id="PS50092">
    <property type="entry name" value="TSP1"/>
    <property type="match status" value="2"/>
</dbReference>
<evidence type="ECO:0000256" key="8">
    <source>
        <dbReference type="SAM" id="MobiDB-lite"/>
    </source>
</evidence>
<dbReference type="Proteomes" id="UP000504617">
    <property type="component" value="Unplaced"/>
</dbReference>
<dbReference type="FunFam" id="2.20.100.10:FF:000011">
    <property type="entry name" value="A disintegrin and metalloproteinase with thrombospondin motifs 3"/>
    <property type="match status" value="1"/>
</dbReference>
<dbReference type="GO" id="GO:0031012">
    <property type="term" value="C:extracellular matrix"/>
    <property type="evidence" value="ECO:0007669"/>
    <property type="project" value="TreeGrafter"/>
</dbReference>
<dbReference type="KEGG" id="tsr:106556092"/>
<organism evidence="10 11">
    <name type="scientific">Thamnophis sirtalis</name>
    <dbReference type="NCBI Taxonomy" id="35019"/>
    <lineage>
        <taxon>Eukaryota</taxon>
        <taxon>Metazoa</taxon>
        <taxon>Chordata</taxon>
        <taxon>Craniata</taxon>
        <taxon>Vertebrata</taxon>
        <taxon>Euteleostomi</taxon>
        <taxon>Lepidosauria</taxon>
        <taxon>Squamata</taxon>
        <taxon>Bifurcata</taxon>
        <taxon>Unidentata</taxon>
        <taxon>Episquamata</taxon>
        <taxon>Toxicofera</taxon>
        <taxon>Serpentes</taxon>
        <taxon>Colubroidea</taxon>
        <taxon>Colubridae</taxon>
        <taxon>Natricinae</taxon>
        <taxon>Thamnophis</taxon>
    </lineage>
</organism>
<dbReference type="InterPro" id="IPR036383">
    <property type="entry name" value="TSP1_rpt_sf"/>
</dbReference>
<dbReference type="PANTHER" id="PTHR13723:SF158">
    <property type="entry name" value="A DISINTEGRIN AND METALLOPROTEINASE WITH THROMBOSPONDIN MOTIFS 3"/>
    <property type="match status" value="1"/>
</dbReference>
<dbReference type="SMART" id="SM00209">
    <property type="entry name" value="TSP1"/>
    <property type="match status" value="2"/>
</dbReference>
<evidence type="ECO:0000256" key="2">
    <source>
        <dbReference type="ARBA" id="ARBA00022525"/>
    </source>
</evidence>
<keyword evidence="5" id="KW-0677">Repeat</keyword>
<feature type="region of interest" description="Disordered" evidence="8">
    <location>
        <begin position="198"/>
        <end position="223"/>
    </location>
</feature>
<accession>A0A6I9Z3I8</accession>
<name>A0A6I9Z3I8_9SAUR</name>
<protein>
    <submittedName>
        <fullName evidence="11">A disintegrin and metalloproteinase with thrombospondin motifs 3-like</fullName>
    </submittedName>
</protein>
<keyword evidence="7" id="KW-0325">Glycoprotein</keyword>
<dbReference type="SUPFAM" id="SSF82895">
    <property type="entry name" value="TSP-1 type 1 repeat"/>
    <property type="match status" value="2"/>
</dbReference>
<dbReference type="Pfam" id="PF19030">
    <property type="entry name" value="TSP1_ADAMTS"/>
    <property type="match status" value="2"/>
</dbReference>
<proteinExistence type="predicted"/>
<evidence type="ECO:0000256" key="1">
    <source>
        <dbReference type="ARBA" id="ARBA00004498"/>
    </source>
</evidence>
<keyword evidence="6" id="KW-1015">Disulfide bond</keyword>
<feature type="domain" description="PLAC" evidence="9">
    <location>
        <begin position="132"/>
        <end position="175"/>
    </location>
</feature>
<evidence type="ECO:0000256" key="7">
    <source>
        <dbReference type="ARBA" id="ARBA00023180"/>
    </source>
</evidence>
<keyword evidence="10" id="KW-1185">Reference proteome</keyword>
<sequence length="326" mass="36047">MVQRGFCDASKKPKPIRRMCNLQECMQPFWVAEEWEHCTKTCGTSGYQIRSVRCVQPLHDGANRSVHFKYCSGERPESRRPCNRAPCPAQWKTGPWNPCSVTCGEGTESRQVSCRTGDQCDGEKPESMRVCKLAPCNDEACQGDKSIFCQMEVLARYCSIPGYKKLCCESCGKRSGNLPLAFYSEAAETEEGFITSPAVLPKSSAATTSLAPPRPERQSAPGRMSLAEDHTQVLLPPIYRKAQAAHNPSHRKFRNQASNKAPGPPALHQNLSTNNGLHRSSPLFDTGPVAAHRPGSVDIHSSSRTPRRNEKQAERQPPLRSPTIGR</sequence>
<evidence type="ECO:0000256" key="6">
    <source>
        <dbReference type="ARBA" id="ARBA00023157"/>
    </source>
</evidence>
<feature type="region of interest" description="Disordered" evidence="8">
    <location>
        <begin position="243"/>
        <end position="326"/>
    </location>
</feature>
<evidence type="ECO:0000256" key="5">
    <source>
        <dbReference type="ARBA" id="ARBA00022737"/>
    </source>
</evidence>
<evidence type="ECO:0000313" key="11">
    <source>
        <dbReference type="RefSeq" id="XP_013930536.1"/>
    </source>
</evidence>
<dbReference type="GO" id="GO:0030198">
    <property type="term" value="P:extracellular matrix organization"/>
    <property type="evidence" value="ECO:0007669"/>
    <property type="project" value="TreeGrafter"/>
</dbReference>
<keyword evidence="3" id="KW-0272">Extracellular matrix</keyword>
<evidence type="ECO:0000256" key="3">
    <source>
        <dbReference type="ARBA" id="ARBA00022530"/>
    </source>
</evidence>
<dbReference type="PROSITE" id="PS50900">
    <property type="entry name" value="PLAC"/>
    <property type="match status" value="1"/>
</dbReference>
<evidence type="ECO:0000313" key="10">
    <source>
        <dbReference type="Proteomes" id="UP000504617"/>
    </source>
</evidence>
<dbReference type="GeneID" id="106556092"/>
<evidence type="ECO:0000259" key="9">
    <source>
        <dbReference type="PROSITE" id="PS50900"/>
    </source>
</evidence>
<comment type="subcellular location">
    <subcellularLocation>
        <location evidence="1">Secreted</location>
        <location evidence="1">Extracellular space</location>
        <location evidence="1">Extracellular matrix</location>
    </subcellularLocation>
</comment>
<gene>
    <name evidence="11" type="primary">LOC106556092</name>
</gene>
<dbReference type="Gene3D" id="2.20.100.10">
    <property type="entry name" value="Thrombospondin type-1 (TSP1) repeat"/>
    <property type="match status" value="2"/>
</dbReference>
<dbReference type="InterPro" id="IPR050439">
    <property type="entry name" value="ADAMTS_ADAMTS-like"/>
</dbReference>